<accession>A0ACB7F0G4</accession>
<sequence>MVLYECCPGYMKLEGMKGCPAVAPIDHVYGTLGLVKATRTQQYADLSKLREEIEGKGSFTMFAPSNDAWDQLEPSIRTALESNVNIELFNALHFHMVNRRLLTKDLKNDMSLTSMYNDLGLYINHYSNGIVTVNCARIIHGNQVATNGVVHVIDRVISAVGSTMREVLDVREELSTFNTVAMASGMMDKLGQPGHYTLFAPTNEAFDKLSPGYLEGIMEDTAVVKALMNYHLLNSVQCSEAIMAGTVYETAEGSTIEIGCDGDSLTVNGIKMVLKKDIVTTNGVIHLIDQVLIPDSAKETKDLLGESQSTFNDMVSELGLAAAMGPKTEYTLLAPVNTAFTNEVMSTDQSLLRFILENHILKLKVTLSELYNGQMLETLAGKLLRVFIYRTAVCIENACMLRGSKEGSNGALHVVRSLIKPAEKTMYETLIGDRRFKIFLSLMEIAGLTDLLKQEGSYTIFAPTDEAFEGLSKEDFDLLKGDLNALRTILLYHFSNGIFINGGLEGGVTNLLKTLQGSNLQVMSVNNSIHVNSVDVPDSDLMATNGVIHVVKNILYPADLPVGRQDLLVLLEKLIRYIQIKFVSGYSYAEIPLTFLIPVEIPNPTITKVTRIIETKPQVTELVIQGEPVVTKVTRVIDVEPPSTKVTRVIAGDSSTTKVTRVIAGDPSVTKVTRVIAGDPSVTKVTRVIEGQPSITKVTRVIEEGGRFAAARKAPDSETIRLPYEEGELLEYLDAEELPPILVDLLEKSQVNIFHCGCVIVEVRDYRQSGNTKMPTYQSRHILLRPTMQTLICDVHAMTSDHHKWTQDDKLQLESQLILATAEPLCLDPSISVTCTANRLLYNKQKMNTRSMKRCFKRHSRAALNRQQELSHLPMPPQLRLYDYLQRRKERKPAPVIDLKISKIGNVEKYAVVEKSLQLEENQPNTVWPAEEVVDDYTFECEVGGQAQRTKVSIYQSMGDPLVYGKIYCAKEPKAEEDNTDLKLIHPPFLIGSKIDADRFLNQYKGVYERDVKCQVKMSHNSGIVGQGPPSPSKDEGDGISPLVQTSVLGKGVKHRPPPIKLPSGSGSSSSGMSDKGNPYSSQTTSGLHKCPTPPPAKSQSLNRKHSVELGLLSPASLSPMGSTQRSGTPKPSTPTNTPCSTPHPADSLSAPLSVTPTPSDPPMVQSQSQPALLTPFAQQQLALSQPLPVMTIPLPTMGTSITTGTTSSQVMANPAGLNFINVVSSVCSPQTLMSASNPMLGPGLNLSGILPPGGLMQSAAQTGSPFGLNSSAGLRPLNLLQIPTGPLIFNSLQQQQLSQFSPQQSQSATSSPQQQGET</sequence>
<dbReference type="EMBL" id="CM024807">
    <property type="protein sequence ID" value="KAG8007987.1"/>
    <property type="molecule type" value="Genomic_DNA"/>
</dbReference>
<gene>
    <name evidence="1" type="primary">POSTN</name>
    <name evidence="1" type="ORF">GBF38_003718</name>
</gene>
<reference evidence="1" key="1">
    <citation type="submission" date="2020-04" db="EMBL/GenBank/DDBJ databases">
        <title>A chromosome-scale assembly and high-density genetic map of the yellow drum (Nibea albiflora) genome.</title>
        <authorList>
            <person name="Xu D."/>
            <person name="Zhang W."/>
            <person name="Chen R."/>
            <person name="Tan P."/>
            <person name="Wang L."/>
            <person name="Song H."/>
            <person name="Tian L."/>
            <person name="Zhu Q."/>
            <person name="Wang B."/>
        </authorList>
    </citation>
    <scope>NUCLEOTIDE SEQUENCE</scope>
    <source>
        <strain evidence="1">ZJHYS-2018</strain>
    </source>
</reference>
<evidence type="ECO:0000313" key="2">
    <source>
        <dbReference type="Proteomes" id="UP000805704"/>
    </source>
</evidence>
<dbReference type="Proteomes" id="UP000805704">
    <property type="component" value="Chromosome 19"/>
</dbReference>
<evidence type="ECO:0000313" key="1">
    <source>
        <dbReference type="EMBL" id="KAG8007987.1"/>
    </source>
</evidence>
<name>A0ACB7F0G4_NIBAL</name>
<protein>
    <submittedName>
        <fullName evidence="1">Periostin</fullName>
    </submittedName>
</protein>
<organism evidence="1 2">
    <name type="scientific">Nibea albiflora</name>
    <name type="common">Yellow drum</name>
    <name type="synonym">Corvina albiflora</name>
    <dbReference type="NCBI Taxonomy" id="240163"/>
    <lineage>
        <taxon>Eukaryota</taxon>
        <taxon>Metazoa</taxon>
        <taxon>Chordata</taxon>
        <taxon>Craniata</taxon>
        <taxon>Vertebrata</taxon>
        <taxon>Euteleostomi</taxon>
        <taxon>Actinopterygii</taxon>
        <taxon>Neopterygii</taxon>
        <taxon>Teleostei</taxon>
        <taxon>Neoteleostei</taxon>
        <taxon>Acanthomorphata</taxon>
        <taxon>Eupercaria</taxon>
        <taxon>Sciaenidae</taxon>
        <taxon>Nibea</taxon>
    </lineage>
</organism>
<feature type="non-terminal residue" evidence="1">
    <location>
        <position position="1319"/>
    </location>
</feature>
<comment type="caution">
    <text evidence="1">The sequence shown here is derived from an EMBL/GenBank/DDBJ whole genome shotgun (WGS) entry which is preliminary data.</text>
</comment>
<keyword evidence="2" id="KW-1185">Reference proteome</keyword>
<proteinExistence type="predicted"/>